<keyword evidence="3" id="KW-1185">Reference proteome</keyword>
<keyword evidence="1" id="KW-1133">Transmembrane helix</keyword>
<evidence type="ECO:0008006" key="4">
    <source>
        <dbReference type="Google" id="ProtNLM"/>
    </source>
</evidence>
<proteinExistence type="predicted"/>
<sequence>METNDYLAFKKYDHLIVSILFTIAYFLYIFAMASFSFPTVLMIIAVIFIAWAIFERQNTRALLAQIIPKYKEVMNFEQTIAPEEHHNYRISLRISLLIVGTALFVVSILQSFGTIEVDETMLTLPVIYPIALVVVNVNVHSRYKRMLAERKLS</sequence>
<dbReference type="EMBL" id="JAFBEC010000017">
    <property type="protein sequence ID" value="MBM7634774.1"/>
    <property type="molecule type" value="Genomic_DNA"/>
</dbReference>
<protein>
    <recommendedName>
        <fullName evidence="4">Transposase</fullName>
    </recommendedName>
</protein>
<gene>
    <name evidence="2" type="ORF">JOD17_003900</name>
</gene>
<dbReference type="RefSeq" id="WP_204699546.1">
    <property type="nucleotide sequence ID" value="NZ_JAFBEC010000017.1"/>
</dbReference>
<feature type="transmembrane region" description="Helical" evidence="1">
    <location>
        <begin position="37"/>
        <end position="54"/>
    </location>
</feature>
<accession>A0ABS2PH51</accession>
<feature type="transmembrane region" description="Helical" evidence="1">
    <location>
        <begin position="12"/>
        <end position="31"/>
    </location>
</feature>
<name>A0ABS2PH51_9BACL</name>
<organism evidence="2 3">
    <name type="scientific">Geomicrobium sediminis</name>
    <dbReference type="NCBI Taxonomy" id="1347788"/>
    <lineage>
        <taxon>Bacteria</taxon>
        <taxon>Bacillati</taxon>
        <taxon>Bacillota</taxon>
        <taxon>Bacilli</taxon>
        <taxon>Bacillales</taxon>
        <taxon>Geomicrobium</taxon>
    </lineage>
</organism>
<comment type="caution">
    <text evidence="2">The sequence shown here is derived from an EMBL/GenBank/DDBJ whole genome shotgun (WGS) entry which is preliminary data.</text>
</comment>
<evidence type="ECO:0000313" key="3">
    <source>
        <dbReference type="Proteomes" id="UP000741863"/>
    </source>
</evidence>
<keyword evidence="1" id="KW-0472">Membrane</keyword>
<feature type="transmembrane region" description="Helical" evidence="1">
    <location>
        <begin position="94"/>
        <end position="115"/>
    </location>
</feature>
<feature type="transmembrane region" description="Helical" evidence="1">
    <location>
        <begin position="121"/>
        <end position="139"/>
    </location>
</feature>
<dbReference type="Proteomes" id="UP000741863">
    <property type="component" value="Unassembled WGS sequence"/>
</dbReference>
<reference evidence="2 3" key="1">
    <citation type="submission" date="2021-01" db="EMBL/GenBank/DDBJ databases">
        <title>Genomic Encyclopedia of Type Strains, Phase IV (KMG-IV): sequencing the most valuable type-strain genomes for metagenomic binning, comparative biology and taxonomic classification.</title>
        <authorList>
            <person name="Goeker M."/>
        </authorList>
    </citation>
    <scope>NUCLEOTIDE SEQUENCE [LARGE SCALE GENOMIC DNA]</scope>
    <source>
        <strain evidence="2 3">DSM 25540</strain>
    </source>
</reference>
<evidence type="ECO:0000256" key="1">
    <source>
        <dbReference type="SAM" id="Phobius"/>
    </source>
</evidence>
<evidence type="ECO:0000313" key="2">
    <source>
        <dbReference type="EMBL" id="MBM7634774.1"/>
    </source>
</evidence>
<keyword evidence="1" id="KW-0812">Transmembrane</keyword>